<dbReference type="InterPro" id="IPR036844">
    <property type="entry name" value="Hint_dom_sf"/>
</dbReference>
<keyword evidence="2" id="KW-0846">Cobalamin</keyword>
<evidence type="ECO:0000256" key="2">
    <source>
        <dbReference type="ARBA" id="ARBA00022628"/>
    </source>
</evidence>
<dbReference type="InterPro" id="IPR004860">
    <property type="entry name" value="LAGLIDADG_dom"/>
</dbReference>
<dbReference type="Pfam" id="PF00317">
    <property type="entry name" value="Ribonuc_red_lgN"/>
    <property type="match status" value="1"/>
</dbReference>
<dbReference type="InterPro" id="IPR000788">
    <property type="entry name" value="RNR_lg_C"/>
</dbReference>
<dbReference type="Gene3D" id="3.10.28.10">
    <property type="entry name" value="Homing endonucleases"/>
    <property type="match status" value="1"/>
</dbReference>
<keyword evidence="4" id="KW-0651">Protein splicing</keyword>
<comment type="function">
    <text evidence="8">Provides the precursors necessary for DNA synthesis. Catalyzes the biosynthesis of deoxyribonucleotides from the corresponding ribonucleotides.</text>
</comment>
<dbReference type="NCBIfam" id="TIGR01443">
    <property type="entry name" value="intein_Cterm"/>
    <property type="match status" value="1"/>
</dbReference>
<keyword evidence="11" id="KW-1185">Reference proteome</keyword>
<protein>
    <recommendedName>
        <fullName evidence="8">Ribonucleoside-diphosphate reductase</fullName>
        <ecNumber evidence="8">1.17.4.1</ecNumber>
    </recommendedName>
</protein>
<dbReference type="SUPFAM" id="SSF55608">
    <property type="entry name" value="Homing endonucleases"/>
    <property type="match status" value="1"/>
</dbReference>
<dbReference type="InterPro" id="IPR003586">
    <property type="entry name" value="Hint_dom_C"/>
</dbReference>
<dbReference type="CDD" id="cd00081">
    <property type="entry name" value="Hint"/>
    <property type="match status" value="1"/>
</dbReference>
<dbReference type="Pfam" id="PF14528">
    <property type="entry name" value="LAGLIDADG_3"/>
    <property type="match status" value="1"/>
</dbReference>
<sequence length="1349" mass="146193">MSTTTDLPVQDISSEVLIEKYAKGGEQTPDELRERVARALAQAEKPADRAGWAAAFLDAQKRGFVPAGRIMSAAGTELSATLINCFVQPVGDSIATAEDGVPGIYTALTEAAETMRRGGGVGYDFSRIRPAGAWVGSTRSHASGPISYMRVFDRSCETVESAGSRRGAQMGVLRCDHPDIEAFIHAKDQGDLRNFNISIGVTDAFMEAVQADGTVELAHKARPSAEQIEAGAYQRGDGQWVYRKVKARALWDQVMRSTYDHAEPGVLFLDRINADNNLHYCETIAATNPCVTADTWTMTSEGPRQVRELIGKPFHAIVDGKAYATESQGFFATGVKPVLRLTTREGHALRLTGDHPVRRVTRKTRYLVEAEWTPAAEVKPGDELMLHDHRALQGWEGPRSEAEGYLLGLLIGDGTLKADKAVLSVWAPELKVVGSDVGHPPASVDSVMQAAETAMREAIVSRADFQGWQRPVAGRGEFRLASAGLRDLAGALGAVPGNKRITPSMESTSAEFHRGLLRGLFDADGSVQGAQDKGVSVRLTQADFGQLQAVQRMLARLGVASAIYRDRHPAGPQRMPDGRGGERDYERRALHELVISGDNLRRYAEQVGFEDSAKQARLEELLGAYRRELNRERFTATVEAVEPEGVEAVYDVTVEHVHAFDANGLYVHNCAEQPLPPYGCCCLGSIDLTRFVRDPFSAKPAFDEAGFAEVVAVATRMLDNVLDVTPWPLPAQAQEAANKRRVGLGFTGLGDALVMLNLRYDTQAARDMASRISELMRDAAYSASSDIAAERGSFPLFNADLYLSGGSFASRLPQALKDKIRSQGLRNSHLLSIAPTGTISLAFADNASNGIEPAFSWTYTRKKRLGQAEGGGFKEYAVEDHAWRLYRHLFGADAPLSDAFVTALELSAADHASMVAAVAPYIDTSISKTVNVPADYPYENFQDLYMQAWQTKLKGLATYRPNSVLGSVLSVTPEVKQPEPLRPDSGAELGGANQRLRVERLPQAVVASLRWPSRPEMPGGNPAWSYLIQHPHGDFALFIGELPLDGPDGGLFGRNLPFEVWVNGAEQPRGLAALAKTLSTDLRTNDAAWLRLKLDALATVAEERAFEMPMPPSGEQRLFPGVVAATAAVIRWRCEQLGALAEGGPTPVVDAMFSRNEPRTGISGTLAWAVDVDNPATNEQFTLTLKEVLLPTPDGGTVMRPCAMGFSGNYPKALDGLARLLSLDMRVMDPGWIAMKLRKLLNVGEPLGHFMAPVPSLNGERRQQVWPSTVAYVARLIIHRYAMLGILDEAGQPLTDMGLLQTPAPKLAAAAGTLQVQAGKPCPECGNATMIHKDGCDFCTACGYVGQCG</sequence>
<dbReference type="SMART" id="SM00305">
    <property type="entry name" value="HintC"/>
    <property type="match status" value="1"/>
</dbReference>
<name>A0ABU1Z9F8_9BURK</name>
<dbReference type="Pfam" id="PF02867">
    <property type="entry name" value="Ribonuc_red_lgC"/>
    <property type="match status" value="1"/>
</dbReference>
<dbReference type="PROSITE" id="PS50819">
    <property type="entry name" value="INTEIN_ENDONUCLEASE"/>
    <property type="match status" value="1"/>
</dbReference>
<dbReference type="SUPFAM" id="SSF51294">
    <property type="entry name" value="Hedgehog/intein (Hint) domain"/>
    <property type="match status" value="1"/>
</dbReference>
<dbReference type="InterPro" id="IPR027434">
    <property type="entry name" value="Homing_endonucl"/>
</dbReference>
<dbReference type="GO" id="GO:0004748">
    <property type="term" value="F:ribonucleoside-diphosphate reductase activity, thioredoxin disulfide as acceptor"/>
    <property type="evidence" value="ECO:0007669"/>
    <property type="project" value="UniProtKB-EC"/>
</dbReference>
<keyword evidence="5 8" id="KW-0560">Oxidoreductase</keyword>
<evidence type="ECO:0000256" key="1">
    <source>
        <dbReference type="ARBA" id="ARBA00001922"/>
    </source>
</evidence>
<dbReference type="SUPFAM" id="SSF51998">
    <property type="entry name" value="PFL-like glycyl radical enzymes"/>
    <property type="match status" value="1"/>
</dbReference>
<dbReference type="Proteomes" id="UP001180536">
    <property type="component" value="Unassembled WGS sequence"/>
</dbReference>
<dbReference type="PANTHER" id="PTHR43371">
    <property type="entry name" value="VITAMIN B12-DEPENDENT RIBONUCLEOTIDE REDUCTASE"/>
    <property type="match status" value="1"/>
</dbReference>
<evidence type="ECO:0000313" key="10">
    <source>
        <dbReference type="EMBL" id="MDR7296686.1"/>
    </source>
</evidence>
<dbReference type="InterPro" id="IPR006141">
    <property type="entry name" value="Intein_N"/>
</dbReference>
<dbReference type="InterPro" id="IPR050862">
    <property type="entry name" value="RdRp_reductase_class-2"/>
</dbReference>
<dbReference type="RefSeq" id="WP_056874445.1">
    <property type="nucleotide sequence ID" value="NZ_JAVDXQ010000003.1"/>
</dbReference>
<dbReference type="InterPro" id="IPR003587">
    <property type="entry name" value="Hint_dom_N"/>
</dbReference>
<evidence type="ECO:0000256" key="7">
    <source>
        <dbReference type="ARBA" id="ARBA00023285"/>
    </source>
</evidence>
<dbReference type="InterPro" id="IPR013509">
    <property type="entry name" value="RNR_lsu_N"/>
</dbReference>
<proteinExistence type="inferred from homology"/>
<dbReference type="Pfam" id="PF14890">
    <property type="entry name" value="Intein_splicing"/>
    <property type="match status" value="1"/>
</dbReference>
<comment type="catalytic activity">
    <reaction evidence="8">
        <text>a 2'-deoxyribonucleoside 5'-diphosphate + [thioredoxin]-disulfide + H2O = a ribonucleoside 5'-diphosphate + [thioredoxin]-dithiol</text>
        <dbReference type="Rhea" id="RHEA:23252"/>
        <dbReference type="Rhea" id="RHEA-COMP:10698"/>
        <dbReference type="Rhea" id="RHEA-COMP:10700"/>
        <dbReference type="ChEBI" id="CHEBI:15377"/>
        <dbReference type="ChEBI" id="CHEBI:29950"/>
        <dbReference type="ChEBI" id="CHEBI:50058"/>
        <dbReference type="ChEBI" id="CHEBI:57930"/>
        <dbReference type="ChEBI" id="CHEBI:73316"/>
        <dbReference type="EC" id="1.17.4.1"/>
    </reaction>
</comment>
<dbReference type="EC" id="1.17.4.1" evidence="8"/>
<dbReference type="PANTHER" id="PTHR43371:SF1">
    <property type="entry name" value="RIBONUCLEOSIDE-DIPHOSPHATE REDUCTASE"/>
    <property type="match status" value="1"/>
</dbReference>
<keyword evidence="7" id="KW-0170">Cobalt</keyword>
<dbReference type="EMBL" id="JAVDXQ010000003">
    <property type="protein sequence ID" value="MDR7296686.1"/>
    <property type="molecule type" value="Genomic_DNA"/>
</dbReference>
<comment type="similarity">
    <text evidence="8">Belongs to the ribonucleoside diphosphate reductase large chain family.</text>
</comment>
<feature type="domain" description="DOD-type homing endonuclease" evidence="9">
    <location>
        <begin position="406"/>
        <end position="559"/>
    </location>
</feature>
<dbReference type="SMART" id="SM00306">
    <property type="entry name" value="HintN"/>
    <property type="match status" value="1"/>
</dbReference>
<organism evidence="10 11">
    <name type="scientific">Pelomonas aquatica</name>
    <dbReference type="NCBI Taxonomy" id="431058"/>
    <lineage>
        <taxon>Bacteria</taxon>
        <taxon>Pseudomonadati</taxon>
        <taxon>Pseudomonadota</taxon>
        <taxon>Betaproteobacteria</taxon>
        <taxon>Burkholderiales</taxon>
        <taxon>Sphaerotilaceae</taxon>
        <taxon>Roseateles</taxon>
    </lineage>
</organism>
<dbReference type="PROSITE" id="PS50817">
    <property type="entry name" value="INTEIN_N_TER"/>
    <property type="match status" value="1"/>
</dbReference>
<accession>A0ABU1Z9F8</accession>
<dbReference type="PRINTS" id="PR00379">
    <property type="entry name" value="INTEIN"/>
</dbReference>
<evidence type="ECO:0000256" key="6">
    <source>
        <dbReference type="ARBA" id="ARBA00023116"/>
    </source>
</evidence>
<evidence type="ECO:0000256" key="4">
    <source>
        <dbReference type="ARBA" id="ARBA00023000"/>
    </source>
</evidence>
<comment type="cofactor">
    <cofactor evidence="1">
        <name>adenosylcob(III)alamin</name>
        <dbReference type="ChEBI" id="CHEBI:18408"/>
    </cofactor>
</comment>
<dbReference type="InterPro" id="IPR030934">
    <property type="entry name" value="Intein_C"/>
</dbReference>
<dbReference type="PROSITE" id="PS50818">
    <property type="entry name" value="INTEIN_C_TER"/>
    <property type="match status" value="1"/>
</dbReference>
<evidence type="ECO:0000256" key="3">
    <source>
        <dbReference type="ARBA" id="ARBA00022813"/>
    </source>
</evidence>
<reference evidence="10 11" key="1">
    <citation type="submission" date="2023-07" db="EMBL/GenBank/DDBJ databases">
        <title>Sorghum-associated microbial communities from plants grown in Nebraska, USA.</title>
        <authorList>
            <person name="Schachtman D."/>
        </authorList>
    </citation>
    <scope>NUCLEOTIDE SEQUENCE [LARGE SCALE GENOMIC DNA]</scope>
    <source>
        <strain evidence="10 11">BE310</strain>
    </source>
</reference>
<evidence type="ECO:0000259" key="9">
    <source>
        <dbReference type="PROSITE" id="PS50819"/>
    </source>
</evidence>
<evidence type="ECO:0000256" key="8">
    <source>
        <dbReference type="RuleBase" id="RU003410"/>
    </source>
</evidence>
<dbReference type="InterPro" id="IPR004042">
    <property type="entry name" value="Intein_endonuc_central"/>
</dbReference>
<dbReference type="Gene3D" id="2.170.16.10">
    <property type="entry name" value="Hedgehog/Intein (Hint) domain"/>
    <property type="match status" value="1"/>
</dbReference>
<dbReference type="Gene3D" id="3.20.70.20">
    <property type="match status" value="2"/>
</dbReference>
<evidence type="ECO:0000313" key="11">
    <source>
        <dbReference type="Proteomes" id="UP001180536"/>
    </source>
</evidence>
<comment type="caution">
    <text evidence="10">The sequence shown here is derived from an EMBL/GenBank/DDBJ whole genome shotgun (WGS) entry which is preliminary data.</text>
</comment>
<gene>
    <name evidence="10" type="ORF">J2X16_002033</name>
</gene>
<evidence type="ECO:0000256" key="5">
    <source>
        <dbReference type="ARBA" id="ARBA00023002"/>
    </source>
</evidence>
<dbReference type="InterPro" id="IPR006142">
    <property type="entry name" value="INTEIN"/>
</dbReference>
<keyword evidence="6 8" id="KW-0215">Deoxyribonucleotide synthesis</keyword>
<keyword evidence="3" id="KW-0068">Autocatalytic cleavage</keyword>